<organism evidence="1 2">
    <name type="scientific">Nicotiana tabacum</name>
    <name type="common">Common tobacco</name>
    <dbReference type="NCBI Taxonomy" id="4097"/>
    <lineage>
        <taxon>Eukaryota</taxon>
        <taxon>Viridiplantae</taxon>
        <taxon>Streptophyta</taxon>
        <taxon>Embryophyta</taxon>
        <taxon>Tracheophyta</taxon>
        <taxon>Spermatophyta</taxon>
        <taxon>Magnoliopsida</taxon>
        <taxon>eudicotyledons</taxon>
        <taxon>Gunneridae</taxon>
        <taxon>Pentapetalae</taxon>
        <taxon>asterids</taxon>
        <taxon>lamiids</taxon>
        <taxon>Solanales</taxon>
        <taxon>Solanaceae</taxon>
        <taxon>Nicotianoideae</taxon>
        <taxon>Nicotianeae</taxon>
        <taxon>Nicotiana</taxon>
    </lineage>
</organism>
<proteinExistence type="predicted"/>
<accession>A0A1S3ZJQ2</accession>
<dbReference type="Proteomes" id="UP000790787">
    <property type="component" value="Chromosome 22"/>
</dbReference>
<sequence>MGFIVLWFNPFITDTYFICGVQLDSTPLLFTLFTDFGHFIFFIKPISFLFLVLFPFSSLKVMLIHAFFILHFGFSFSMDTLFKIHMHPDLPDKIQKPKDGMKRIFLSSAKFYSILSGTEIILCVVVIQMHGLLDSELRTAHIKRFLTSDLWYRWFYAIVSRCYLMQAINLHIHVYLDEKKLIWASQNIVNPSPK</sequence>
<name>A0A1S3ZJQ2_TOBAC</name>
<dbReference type="GeneID" id="107787496"/>
<evidence type="ECO:0000313" key="2">
    <source>
        <dbReference type="RefSeq" id="XP_016464562.1"/>
    </source>
</evidence>
<reference evidence="1" key="1">
    <citation type="journal article" date="2014" name="Nat. Commun.">
        <title>The tobacco genome sequence and its comparison with those of tomato and potato.</title>
        <authorList>
            <person name="Sierro N."/>
            <person name="Battey J.N."/>
            <person name="Ouadi S."/>
            <person name="Bakaher N."/>
            <person name="Bovet L."/>
            <person name="Willig A."/>
            <person name="Goepfert S."/>
            <person name="Peitsch M.C."/>
            <person name="Ivanov N.V."/>
        </authorList>
    </citation>
    <scope>NUCLEOTIDE SEQUENCE [LARGE SCALE GENOMIC DNA]</scope>
</reference>
<dbReference type="AlphaFoldDB" id="A0A1S3ZJQ2"/>
<evidence type="ECO:0000313" key="1">
    <source>
        <dbReference type="Proteomes" id="UP000790787"/>
    </source>
</evidence>
<protein>
    <submittedName>
        <fullName evidence="2">Uncharacterized protein isoform X1</fullName>
    </submittedName>
</protein>
<gene>
    <name evidence="2" type="primary">LOC107787496</name>
</gene>
<reference evidence="2" key="2">
    <citation type="submission" date="2025-08" db="UniProtKB">
        <authorList>
            <consortium name="RefSeq"/>
        </authorList>
    </citation>
    <scope>IDENTIFICATION</scope>
</reference>
<dbReference type="RefSeq" id="XP_016464562.1">
    <property type="nucleotide sequence ID" value="XM_016609076.1"/>
</dbReference>
<keyword evidence="1" id="KW-1185">Reference proteome</keyword>
<dbReference type="PaxDb" id="4097-A0A1S3ZJQ2"/>
<dbReference type="KEGG" id="nta:107787496"/>